<reference evidence="2" key="1">
    <citation type="journal article" date="2023" name="Plant J.">
        <title>The genome of the king protea, Protea cynaroides.</title>
        <authorList>
            <person name="Chang J."/>
            <person name="Duong T.A."/>
            <person name="Schoeman C."/>
            <person name="Ma X."/>
            <person name="Roodt D."/>
            <person name="Barker N."/>
            <person name="Li Z."/>
            <person name="Van de Peer Y."/>
            <person name="Mizrachi E."/>
        </authorList>
    </citation>
    <scope>NUCLEOTIDE SEQUENCE</scope>
    <source>
        <tissue evidence="2">Young leaves</tissue>
    </source>
</reference>
<evidence type="ECO:0000313" key="3">
    <source>
        <dbReference type="Proteomes" id="UP001141806"/>
    </source>
</evidence>
<feature type="compositionally biased region" description="Polar residues" evidence="1">
    <location>
        <begin position="129"/>
        <end position="150"/>
    </location>
</feature>
<proteinExistence type="predicted"/>
<dbReference type="EMBL" id="JAMYWD010000009">
    <property type="protein sequence ID" value="KAJ4960533.1"/>
    <property type="molecule type" value="Genomic_DNA"/>
</dbReference>
<evidence type="ECO:0000256" key="1">
    <source>
        <dbReference type="SAM" id="MobiDB-lite"/>
    </source>
</evidence>
<evidence type="ECO:0008006" key="4">
    <source>
        <dbReference type="Google" id="ProtNLM"/>
    </source>
</evidence>
<dbReference type="PANTHER" id="PTHR47481">
    <property type="match status" value="1"/>
</dbReference>
<name>A0A9Q0H940_9MAGN</name>
<keyword evidence="3" id="KW-1185">Reference proteome</keyword>
<dbReference type="AlphaFoldDB" id="A0A9Q0H940"/>
<dbReference type="OrthoDB" id="1845088at2759"/>
<accession>A0A9Q0H940</accession>
<organism evidence="2 3">
    <name type="scientific">Protea cynaroides</name>
    <dbReference type="NCBI Taxonomy" id="273540"/>
    <lineage>
        <taxon>Eukaryota</taxon>
        <taxon>Viridiplantae</taxon>
        <taxon>Streptophyta</taxon>
        <taxon>Embryophyta</taxon>
        <taxon>Tracheophyta</taxon>
        <taxon>Spermatophyta</taxon>
        <taxon>Magnoliopsida</taxon>
        <taxon>Proteales</taxon>
        <taxon>Proteaceae</taxon>
        <taxon>Protea</taxon>
    </lineage>
</organism>
<evidence type="ECO:0000313" key="2">
    <source>
        <dbReference type="EMBL" id="KAJ4960533.1"/>
    </source>
</evidence>
<feature type="region of interest" description="Disordered" evidence="1">
    <location>
        <begin position="86"/>
        <end position="150"/>
    </location>
</feature>
<dbReference type="PANTHER" id="PTHR47481:SF28">
    <property type="entry name" value="RETROTRANSPOSON COPIA-LIKE N-TERMINAL DOMAIN-CONTAINING PROTEIN"/>
    <property type="match status" value="1"/>
</dbReference>
<comment type="caution">
    <text evidence="2">The sequence shown here is derived from an EMBL/GenBank/DDBJ whole genome shotgun (WGS) entry which is preliminary data.</text>
</comment>
<dbReference type="Proteomes" id="UP001141806">
    <property type="component" value="Unassembled WGS sequence"/>
</dbReference>
<protein>
    <recommendedName>
        <fullName evidence="4">Gag protein</fullName>
    </recommendedName>
</protein>
<sequence length="150" mass="16565">MLLSWINATLSESALPYIVGVSSAKKAWDLLKQWYASTTPAHIMSLKRQLNHIKKGSWTQTTSLPIEELRTLLIYEEIATADDQSTDNPIAMVAFRPNKPPSSHGAISSRGRGYHSHRGGQNSRRAHQSSEGGSNPPSNISHLTSHNPWP</sequence>
<gene>
    <name evidence="2" type="ORF">NE237_020443</name>
</gene>